<gene>
    <name evidence="4" type="primary">LOC107010982</name>
</gene>
<dbReference type="Proteomes" id="UP000694930">
    <property type="component" value="Chromosome 2"/>
</dbReference>
<organism evidence="3 4">
    <name type="scientific">Solanum pennellii</name>
    <name type="common">Tomato</name>
    <name type="synonym">Lycopersicon pennellii</name>
    <dbReference type="NCBI Taxonomy" id="28526"/>
    <lineage>
        <taxon>Eukaryota</taxon>
        <taxon>Viridiplantae</taxon>
        <taxon>Streptophyta</taxon>
        <taxon>Embryophyta</taxon>
        <taxon>Tracheophyta</taxon>
        <taxon>Spermatophyta</taxon>
        <taxon>Magnoliopsida</taxon>
        <taxon>eudicotyledons</taxon>
        <taxon>Gunneridae</taxon>
        <taxon>Pentapetalae</taxon>
        <taxon>asterids</taxon>
        <taxon>lamiids</taxon>
        <taxon>Solanales</taxon>
        <taxon>Solanaceae</taxon>
        <taxon>Solanoideae</taxon>
        <taxon>Solaneae</taxon>
        <taxon>Solanum</taxon>
        <taxon>Solanum subgen. Lycopersicon</taxon>
    </lineage>
</organism>
<dbReference type="Gene3D" id="1.10.720.10">
    <property type="match status" value="1"/>
</dbReference>
<evidence type="ECO:0000256" key="1">
    <source>
        <dbReference type="SAM" id="MobiDB-lite"/>
    </source>
</evidence>
<dbReference type="GeneID" id="107010982"/>
<sequence>MGATATAVFSSNSISQLPSFSALCKPNLGNRIPKEIAYGLSLSTNRRDFHCSTLSTIRADGIRRRKSSKDATPGKTSKGSELNIQPSPNSLNQEEIISLFKRIQSSISKGDSTSSKKRSTKSSEEKPAIDSVLEILRHSKTEAKGTKDDKGSTHQEDQKEPETDYSPTADPRSTRLRSSFVKRSPLQSPFNSKEKVKLKTETSLENHVESEAVKIEEMKLPQLKELAKSRGLKGYSKLKKSELVELLIGC</sequence>
<dbReference type="Pfam" id="PF07498">
    <property type="entry name" value="Rho_N"/>
    <property type="match status" value="1"/>
</dbReference>
<accession>A0ABM1G464</accession>
<proteinExistence type="predicted"/>
<keyword evidence="3" id="KW-1185">Reference proteome</keyword>
<feature type="region of interest" description="Disordered" evidence="1">
    <location>
        <begin position="107"/>
        <end position="203"/>
    </location>
</feature>
<protein>
    <submittedName>
        <fullName evidence="4">Rho-N domain-containing protein 1, chloroplastic</fullName>
    </submittedName>
</protein>
<reference evidence="4" key="2">
    <citation type="submission" date="2025-08" db="UniProtKB">
        <authorList>
            <consortium name="RefSeq"/>
        </authorList>
    </citation>
    <scope>IDENTIFICATION</scope>
</reference>
<dbReference type="InterPro" id="IPR011112">
    <property type="entry name" value="Rho-like_N"/>
</dbReference>
<name>A0ABM1G464_SOLPN</name>
<evidence type="ECO:0000259" key="2">
    <source>
        <dbReference type="Pfam" id="PF07498"/>
    </source>
</evidence>
<feature type="compositionally biased region" description="Basic and acidic residues" evidence="1">
    <location>
        <begin position="135"/>
        <end position="162"/>
    </location>
</feature>
<dbReference type="RefSeq" id="XP_015065754.1">
    <property type="nucleotide sequence ID" value="XM_015210268.2"/>
</dbReference>
<dbReference type="PANTHER" id="PTHR34449:SF2">
    <property type="entry name" value="RHO TERMINATION FACTOR"/>
    <property type="match status" value="1"/>
</dbReference>
<feature type="compositionally biased region" description="Basic and acidic residues" evidence="1">
    <location>
        <begin position="192"/>
        <end position="203"/>
    </location>
</feature>
<evidence type="ECO:0000313" key="4">
    <source>
        <dbReference type="RefSeq" id="XP_015065754.1"/>
    </source>
</evidence>
<feature type="domain" description="Rho termination factor-like N-terminal" evidence="2">
    <location>
        <begin position="216"/>
        <end position="245"/>
    </location>
</feature>
<reference evidence="3" key="1">
    <citation type="journal article" date="2014" name="Nat. Genet.">
        <title>The genome of the stress-tolerant wild tomato species Solanum pennellii.</title>
        <authorList>
            <person name="Bolger A."/>
            <person name="Scossa F."/>
            <person name="Bolger M.E."/>
            <person name="Lanz C."/>
            <person name="Maumus F."/>
            <person name="Tohge T."/>
            <person name="Quesneville H."/>
            <person name="Alseekh S."/>
            <person name="Sorensen I."/>
            <person name="Lichtenstein G."/>
            <person name="Fich E.A."/>
            <person name="Conte M."/>
            <person name="Keller H."/>
            <person name="Schneeberger K."/>
            <person name="Schwacke R."/>
            <person name="Ofner I."/>
            <person name="Vrebalov J."/>
            <person name="Xu Y."/>
            <person name="Osorio S."/>
            <person name="Aflitos S.A."/>
            <person name="Schijlen E."/>
            <person name="Jimenez-Gomez J.M."/>
            <person name="Ryngajllo M."/>
            <person name="Kimura S."/>
            <person name="Kumar R."/>
            <person name="Koenig D."/>
            <person name="Headland L.R."/>
            <person name="Maloof J.N."/>
            <person name="Sinha N."/>
            <person name="van Ham R.C."/>
            <person name="Lankhorst R.K."/>
            <person name="Mao L."/>
            <person name="Vogel A."/>
            <person name="Arsova B."/>
            <person name="Panstruga R."/>
            <person name="Fei Z."/>
            <person name="Rose J.K."/>
            <person name="Zamir D."/>
            <person name="Carrari F."/>
            <person name="Giovannoni J.J."/>
            <person name="Weigel D."/>
            <person name="Usadel B."/>
            <person name="Fernie A.R."/>
        </authorList>
    </citation>
    <scope>NUCLEOTIDE SEQUENCE [LARGE SCALE GENOMIC DNA]</scope>
    <source>
        <strain evidence="3">cv. LA0716</strain>
    </source>
</reference>
<feature type="compositionally biased region" description="Polar residues" evidence="1">
    <location>
        <begin position="74"/>
        <end position="90"/>
    </location>
</feature>
<dbReference type="PANTHER" id="PTHR34449">
    <property type="entry name" value="RHO TERMINATION FACTOR"/>
    <property type="match status" value="1"/>
</dbReference>
<feature type="region of interest" description="Disordered" evidence="1">
    <location>
        <begin position="60"/>
        <end position="90"/>
    </location>
</feature>
<evidence type="ECO:0000313" key="3">
    <source>
        <dbReference type="Proteomes" id="UP000694930"/>
    </source>
</evidence>